<keyword evidence="1" id="KW-0732">Signal</keyword>
<reference evidence="3" key="1">
    <citation type="submission" date="2023-09" db="EMBL/GenBank/DDBJ databases">
        <title>Paucibacter sp. APW11 Genome sequencing and assembly.</title>
        <authorList>
            <person name="Kim I."/>
        </authorList>
    </citation>
    <scope>NUCLEOTIDE SEQUENCE</scope>
    <source>
        <strain evidence="3">APW11</strain>
    </source>
</reference>
<gene>
    <name evidence="3" type="ORF">RQP53_07060</name>
</gene>
<feature type="signal peptide" evidence="1">
    <location>
        <begin position="1"/>
        <end position="21"/>
    </location>
</feature>
<dbReference type="InterPro" id="IPR051918">
    <property type="entry name" value="STPP_CPPED1"/>
</dbReference>
<protein>
    <submittedName>
        <fullName evidence="3">Metallophosphoesterase</fullName>
    </submittedName>
</protein>
<dbReference type="Proteomes" id="UP001246372">
    <property type="component" value="Unassembled WGS sequence"/>
</dbReference>
<feature type="chain" id="PRO_5046667996" evidence="1">
    <location>
        <begin position="22"/>
        <end position="588"/>
    </location>
</feature>
<comment type="caution">
    <text evidence="3">The sequence shown here is derived from an EMBL/GenBank/DDBJ whole genome shotgun (WGS) entry which is preliminary data.</text>
</comment>
<feature type="domain" description="Calcineurin-like phosphoesterase" evidence="2">
    <location>
        <begin position="52"/>
        <end position="249"/>
    </location>
</feature>
<accession>A0ABU3PA95</accession>
<dbReference type="PROSITE" id="PS00018">
    <property type="entry name" value="EF_HAND_1"/>
    <property type="match status" value="2"/>
</dbReference>
<dbReference type="InterPro" id="IPR029052">
    <property type="entry name" value="Metallo-depent_PP-like"/>
</dbReference>
<evidence type="ECO:0000256" key="1">
    <source>
        <dbReference type="SAM" id="SignalP"/>
    </source>
</evidence>
<proteinExistence type="predicted"/>
<dbReference type="Gene3D" id="1.10.1330.10">
    <property type="entry name" value="Dockerin domain"/>
    <property type="match status" value="1"/>
</dbReference>
<dbReference type="InterPro" id="IPR036439">
    <property type="entry name" value="Dockerin_dom_sf"/>
</dbReference>
<sequence>MKKTFKISLLAASLLAGGVRAEPFSFGFMADTQWTSNDAANNPSTVALGIMNQILPKFVEHKVKFVLQFGDLTDNGSNAGLDVWKNAAQQLYSNGIGFYPVRGNHEPSSAAANRFVANFPQTQGLGPNVAGATGHRSPSSPTGLTGLSYAFEYGNATFIAIDQFVRSNGSSSSANSATLDQVNWIEQTLINKPAGNHAFLFAHKPLIGQNHVDNLLGANPSSNPTQRNQLIKAMAGNGARYFLSGHDHLYNRAIVKSPDGTAFVHNIIHSSDSYKFYIPTIPSNDQAYNATNRQEIPISQELFTVGYYIAKIDGPNLTVTHYASDNGCGGSLGAGKDCDLKATPTLNFVKRESYGYSLIGKEFIIPHGGSFTGIQDQSPRGSGWAGTSMALLDGVNTVSAKFYDGRLPVQDVNTGWQSRADAKTANLKSDVLTLWGMHNNIGSEQADVYTLSLRYEDAARGALALMSKDEDGRWVKAATRNFGGSLKFVAGPYKPGTALGTFGVDHASKTVWAVLNRGGEFAVMPSLDGDLNGDGVVDSRDIELLQQMLANASTPSTDADLDNDGKLSPLDLRKLALLCTLPNCAIAR</sequence>
<dbReference type="Pfam" id="PF00404">
    <property type="entry name" value="Dockerin_1"/>
    <property type="match status" value="1"/>
</dbReference>
<organism evidence="3 4">
    <name type="scientific">Roseateles aquae</name>
    <dbReference type="NCBI Taxonomy" id="3077235"/>
    <lineage>
        <taxon>Bacteria</taxon>
        <taxon>Pseudomonadati</taxon>
        <taxon>Pseudomonadota</taxon>
        <taxon>Betaproteobacteria</taxon>
        <taxon>Burkholderiales</taxon>
        <taxon>Sphaerotilaceae</taxon>
        <taxon>Roseateles</taxon>
    </lineage>
</organism>
<dbReference type="PANTHER" id="PTHR43143:SF6">
    <property type="entry name" value="BLL3016 PROTEIN"/>
    <property type="match status" value="1"/>
</dbReference>
<evidence type="ECO:0000313" key="4">
    <source>
        <dbReference type="Proteomes" id="UP001246372"/>
    </source>
</evidence>
<dbReference type="Gene3D" id="3.60.21.10">
    <property type="match status" value="1"/>
</dbReference>
<dbReference type="InterPro" id="IPR004843">
    <property type="entry name" value="Calcineurin-like_PHP"/>
</dbReference>
<dbReference type="PANTHER" id="PTHR43143">
    <property type="entry name" value="METALLOPHOSPHOESTERASE, CALCINEURIN SUPERFAMILY"/>
    <property type="match status" value="1"/>
</dbReference>
<dbReference type="Pfam" id="PF00149">
    <property type="entry name" value="Metallophos"/>
    <property type="match status" value="1"/>
</dbReference>
<evidence type="ECO:0000259" key="2">
    <source>
        <dbReference type="Pfam" id="PF00149"/>
    </source>
</evidence>
<keyword evidence="4" id="KW-1185">Reference proteome</keyword>
<evidence type="ECO:0000313" key="3">
    <source>
        <dbReference type="EMBL" id="MDT8999023.1"/>
    </source>
</evidence>
<name>A0ABU3PA95_9BURK</name>
<dbReference type="SUPFAM" id="SSF63446">
    <property type="entry name" value="Type I dockerin domain"/>
    <property type="match status" value="1"/>
</dbReference>
<dbReference type="RefSeq" id="WP_315649513.1">
    <property type="nucleotide sequence ID" value="NZ_JAVXZY010000002.1"/>
</dbReference>
<dbReference type="CDD" id="cd14256">
    <property type="entry name" value="Dockerin_I"/>
    <property type="match status" value="1"/>
</dbReference>
<dbReference type="EMBL" id="JAVXZY010000002">
    <property type="protein sequence ID" value="MDT8999023.1"/>
    <property type="molecule type" value="Genomic_DNA"/>
</dbReference>
<dbReference type="InterPro" id="IPR018247">
    <property type="entry name" value="EF_Hand_1_Ca_BS"/>
</dbReference>
<dbReference type="InterPro" id="IPR002105">
    <property type="entry name" value="Dockerin_1_rpt"/>
</dbReference>
<dbReference type="SUPFAM" id="SSF56300">
    <property type="entry name" value="Metallo-dependent phosphatases"/>
    <property type="match status" value="1"/>
</dbReference>